<evidence type="ECO:0000256" key="1">
    <source>
        <dbReference type="ARBA" id="ARBA00001974"/>
    </source>
</evidence>
<protein>
    <submittedName>
        <fullName evidence="7">FAD-binding oxidoreductase</fullName>
    </submittedName>
</protein>
<comment type="caution">
    <text evidence="7">The sequence shown here is derived from an EMBL/GenBank/DDBJ whole genome shotgun (WGS) entry which is preliminary data.</text>
</comment>
<keyword evidence="5" id="KW-0560">Oxidoreductase</keyword>
<dbReference type="Gene3D" id="3.30.43.10">
    <property type="entry name" value="Uridine Diphospho-n-acetylenolpyruvylglucosamine Reductase, domain 2"/>
    <property type="match status" value="1"/>
</dbReference>
<organism evidence="7 8">
    <name type="scientific">Nocardia colli</name>
    <dbReference type="NCBI Taxonomy" id="2545717"/>
    <lineage>
        <taxon>Bacteria</taxon>
        <taxon>Bacillati</taxon>
        <taxon>Actinomycetota</taxon>
        <taxon>Actinomycetes</taxon>
        <taxon>Mycobacteriales</taxon>
        <taxon>Nocardiaceae</taxon>
        <taxon>Nocardia</taxon>
    </lineage>
</organism>
<feature type="domain" description="FAD-binding PCMH-type" evidence="6">
    <location>
        <begin position="35"/>
        <end position="203"/>
    </location>
</feature>
<dbReference type="InterPro" id="IPR016169">
    <property type="entry name" value="FAD-bd_PCMH_sub2"/>
</dbReference>
<dbReference type="Pfam" id="PF01565">
    <property type="entry name" value="FAD_binding_4"/>
    <property type="match status" value="1"/>
</dbReference>
<keyword evidence="4" id="KW-0274">FAD</keyword>
<evidence type="ECO:0000256" key="5">
    <source>
        <dbReference type="ARBA" id="ARBA00023002"/>
    </source>
</evidence>
<dbReference type="InterPro" id="IPR006094">
    <property type="entry name" value="Oxid_FAD_bind_N"/>
</dbReference>
<dbReference type="OrthoDB" id="545125at2"/>
<evidence type="ECO:0000313" key="7">
    <source>
        <dbReference type="EMBL" id="KAA8888052.1"/>
    </source>
</evidence>
<dbReference type="InterPro" id="IPR050416">
    <property type="entry name" value="FAD-linked_Oxidoreductase"/>
</dbReference>
<reference evidence="7 8" key="1">
    <citation type="submission" date="2019-09" db="EMBL/GenBank/DDBJ databases">
        <authorList>
            <person name="Wang X."/>
        </authorList>
    </citation>
    <scope>NUCLEOTIDE SEQUENCE [LARGE SCALE GENOMIC DNA]</scope>
    <source>
        <strain evidence="7 8">CICC 11023</strain>
    </source>
</reference>
<proteinExistence type="inferred from homology"/>
<evidence type="ECO:0000256" key="2">
    <source>
        <dbReference type="ARBA" id="ARBA00005466"/>
    </source>
</evidence>
<evidence type="ECO:0000259" key="6">
    <source>
        <dbReference type="PROSITE" id="PS51387"/>
    </source>
</evidence>
<dbReference type="Gene3D" id="3.30.465.10">
    <property type="match status" value="1"/>
</dbReference>
<evidence type="ECO:0000313" key="8">
    <source>
        <dbReference type="Proteomes" id="UP000323876"/>
    </source>
</evidence>
<sequence>MGMSIETLRTTVRGGVLLPGDAEFDRAAQPWNTAVAQSVAGVVEVADAQDVAAVLEYARQSGRVVVTQPTGHGATGGIDGAILVRTKHFNTIDIDPGQRVARVGSGVQWGQVQAAAAGCGLTGLAGSNPVVGVTGYTLGGGFGWFARKYGWAANAVRAVELVDAAGRPQRVTADSDPDLFWAVRGGGGDFGIVTGLEFELFALPRLYGGRVTWPAERTREVFEAFTELTTDAPAELSVWLQRYQIPGIAPSVSIDFAYLGESAEGQDLTRRLDTIDGVIADTRGVLTPAEIGKITAEPTDPSPSLSRGELLTELDDAVVKTLIDAPVAPLLNVQIRGLGEALAENSPGDGARGAVTEPYALYLLGLGLPHLLGDIRARFAEITDALGTRITGVKPYTFLASGESAATAFDPDTLARLREIKRNRDPHNIIRANFPVLD</sequence>
<gene>
    <name evidence="7" type="ORF">F3087_13315</name>
</gene>
<accession>A0A5N0EF66</accession>
<dbReference type="InterPro" id="IPR016166">
    <property type="entry name" value="FAD-bd_PCMH"/>
</dbReference>
<dbReference type="InterPro" id="IPR016167">
    <property type="entry name" value="FAD-bd_PCMH_sub1"/>
</dbReference>
<dbReference type="InterPro" id="IPR036318">
    <property type="entry name" value="FAD-bd_PCMH-like_sf"/>
</dbReference>
<dbReference type="GO" id="GO:0071949">
    <property type="term" value="F:FAD binding"/>
    <property type="evidence" value="ECO:0007669"/>
    <property type="project" value="InterPro"/>
</dbReference>
<keyword evidence="8" id="KW-1185">Reference proteome</keyword>
<dbReference type="SUPFAM" id="SSF56176">
    <property type="entry name" value="FAD-binding/transporter-associated domain-like"/>
    <property type="match status" value="1"/>
</dbReference>
<evidence type="ECO:0000256" key="3">
    <source>
        <dbReference type="ARBA" id="ARBA00022630"/>
    </source>
</evidence>
<dbReference type="PROSITE" id="PS51387">
    <property type="entry name" value="FAD_PCMH"/>
    <property type="match status" value="1"/>
</dbReference>
<dbReference type="PANTHER" id="PTHR42973">
    <property type="entry name" value="BINDING OXIDOREDUCTASE, PUTATIVE (AFU_ORTHOLOGUE AFUA_1G17690)-RELATED"/>
    <property type="match status" value="1"/>
</dbReference>
<dbReference type="PANTHER" id="PTHR42973:SF39">
    <property type="entry name" value="FAD-BINDING PCMH-TYPE DOMAIN-CONTAINING PROTEIN"/>
    <property type="match status" value="1"/>
</dbReference>
<name>A0A5N0EF66_9NOCA</name>
<keyword evidence="3" id="KW-0285">Flavoprotein</keyword>
<dbReference type="GO" id="GO:0016491">
    <property type="term" value="F:oxidoreductase activity"/>
    <property type="evidence" value="ECO:0007669"/>
    <property type="project" value="UniProtKB-KW"/>
</dbReference>
<dbReference type="EMBL" id="VXLC01000004">
    <property type="protein sequence ID" value="KAA8888052.1"/>
    <property type="molecule type" value="Genomic_DNA"/>
</dbReference>
<dbReference type="AlphaFoldDB" id="A0A5N0EF66"/>
<dbReference type="Proteomes" id="UP000323876">
    <property type="component" value="Unassembled WGS sequence"/>
</dbReference>
<evidence type="ECO:0000256" key="4">
    <source>
        <dbReference type="ARBA" id="ARBA00022827"/>
    </source>
</evidence>
<comment type="similarity">
    <text evidence="2">Belongs to the oxygen-dependent FAD-linked oxidoreductase family.</text>
</comment>
<comment type="cofactor">
    <cofactor evidence="1">
        <name>FAD</name>
        <dbReference type="ChEBI" id="CHEBI:57692"/>
    </cofactor>
</comment>
<dbReference type="Gene3D" id="3.40.462.20">
    <property type="match status" value="1"/>
</dbReference>